<evidence type="ECO:0000259" key="7">
    <source>
        <dbReference type="Pfam" id="PF00266"/>
    </source>
</evidence>
<evidence type="ECO:0000256" key="2">
    <source>
        <dbReference type="ARBA" id="ARBA00010447"/>
    </source>
</evidence>
<dbReference type="InterPro" id="IPR015422">
    <property type="entry name" value="PyrdxlP-dep_Trfase_small"/>
</dbReference>
<comment type="catalytic activity">
    <reaction evidence="6">
        <text>(sulfur carrier)-H + L-cysteine = (sulfur carrier)-SH + L-alanine</text>
        <dbReference type="Rhea" id="RHEA:43892"/>
        <dbReference type="Rhea" id="RHEA-COMP:14737"/>
        <dbReference type="Rhea" id="RHEA-COMP:14739"/>
        <dbReference type="ChEBI" id="CHEBI:29917"/>
        <dbReference type="ChEBI" id="CHEBI:35235"/>
        <dbReference type="ChEBI" id="CHEBI:57972"/>
        <dbReference type="ChEBI" id="CHEBI:64428"/>
        <dbReference type="EC" id="2.8.1.7"/>
    </reaction>
</comment>
<dbReference type="CDD" id="cd06453">
    <property type="entry name" value="SufS_like"/>
    <property type="match status" value="1"/>
</dbReference>
<dbReference type="PIRSF" id="PIRSF005572">
    <property type="entry name" value="NifS"/>
    <property type="match status" value="1"/>
</dbReference>
<reference evidence="8" key="1">
    <citation type="submission" date="2018-06" db="EMBL/GenBank/DDBJ databases">
        <authorList>
            <person name="Zhirakovskaya E."/>
        </authorList>
    </citation>
    <scope>NUCLEOTIDE SEQUENCE</scope>
</reference>
<dbReference type="InterPro" id="IPR020578">
    <property type="entry name" value="Aminotrans_V_PyrdxlP_BS"/>
</dbReference>
<dbReference type="GO" id="GO:0030170">
    <property type="term" value="F:pyridoxal phosphate binding"/>
    <property type="evidence" value="ECO:0007669"/>
    <property type="project" value="InterPro"/>
</dbReference>
<feature type="domain" description="Aminotransferase class V" evidence="7">
    <location>
        <begin position="9"/>
        <end position="375"/>
    </location>
</feature>
<sequence length="395" mass="42249">MTTDNKKTIYLDNAATSFPKPECVITRIEEVLRHIGGNPGRGGHRMAIDAGRVIFRTRESLARLLNVQDASRIVFTKSATEATNLVIKGLLSTEDHAVVSSFEHNAGIKPLAWLERQGMRLTRIKPGKDGRPDLITLEEVISSLTSDTRLVSIVHGSNVFGTIQPIAEIGRALRERGVLFMVDAAQTLGAVPVDLSETPVDILVGTGHKSLFGPQGTGFVYLREGVEPRNLLEGGTGDLEDELETPDRFETGTVNTPGLGGLGAGVDFVLSEGIGKIRAYEEKLIGLLIEGLRKITGVTILGPLDASERTSLVAFNIEGLEPQDIGLRLEDDFDIMVRCGTHCAPSAHRTAGTYPTGAVRVSPGYFNTVADIEALLDAISTIVKPPAVGQSPKGG</sequence>
<dbReference type="PROSITE" id="PS00595">
    <property type="entry name" value="AA_TRANSFER_CLASS_5"/>
    <property type="match status" value="1"/>
</dbReference>
<dbReference type="PANTHER" id="PTHR43586:SF4">
    <property type="entry name" value="ISOPENICILLIN N EPIMERASE"/>
    <property type="match status" value="1"/>
</dbReference>
<comment type="similarity">
    <text evidence="2">Belongs to the class-V pyridoxal-phosphate-dependent aminotransferase family. Csd subfamily.</text>
</comment>
<dbReference type="InterPro" id="IPR015424">
    <property type="entry name" value="PyrdxlP-dep_Trfase"/>
</dbReference>
<dbReference type="AlphaFoldDB" id="A0A3B0QMA5"/>
<dbReference type="Gene3D" id="3.40.640.10">
    <property type="entry name" value="Type I PLP-dependent aspartate aminotransferase-like (Major domain)"/>
    <property type="match status" value="1"/>
</dbReference>
<evidence type="ECO:0000256" key="3">
    <source>
        <dbReference type="ARBA" id="ARBA00012239"/>
    </source>
</evidence>
<proteinExistence type="inferred from homology"/>
<evidence type="ECO:0000256" key="1">
    <source>
        <dbReference type="ARBA" id="ARBA00001933"/>
    </source>
</evidence>
<evidence type="ECO:0000256" key="6">
    <source>
        <dbReference type="ARBA" id="ARBA00050776"/>
    </source>
</evidence>
<keyword evidence="4 8" id="KW-0808">Transferase</keyword>
<dbReference type="GO" id="GO:0006534">
    <property type="term" value="P:cysteine metabolic process"/>
    <property type="evidence" value="ECO:0007669"/>
    <property type="project" value="InterPro"/>
</dbReference>
<keyword evidence="5" id="KW-0663">Pyridoxal phosphate</keyword>
<dbReference type="Pfam" id="PF00266">
    <property type="entry name" value="Aminotran_5"/>
    <property type="match status" value="1"/>
</dbReference>
<evidence type="ECO:0000313" key="8">
    <source>
        <dbReference type="EMBL" id="VAV82894.1"/>
    </source>
</evidence>
<dbReference type="EC" id="2.8.1.7" evidence="3"/>
<dbReference type="PANTHER" id="PTHR43586">
    <property type="entry name" value="CYSTEINE DESULFURASE"/>
    <property type="match status" value="1"/>
</dbReference>
<gene>
    <name evidence="8" type="ORF">MNBD_DELTA01-2075</name>
</gene>
<evidence type="ECO:0000256" key="5">
    <source>
        <dbReference type="ARBA" id="ARBA00022898"/>
    </source>
</evidence>
<comment type="cofactor">
    <cofactor evidence="1">
        <name>pyridoxal 5'-phosphate</name>
        <dbReference type="ChEBI" id="CHEBI:597326"/>
    </cofactor>
</comment>
<name>A0A3B0QMA5_9ZZZZ</name>
<organism evidence="8">
    <name type="scientific">hydrothermal vent metagenome</name>
    <dbReference type="NCBI Taxonomy" id="652676"/>
    <lineage>
        <taxon>unclassified sequences</taxon>
        <taxon>metagenomes</taxon>
        <taxon>ecological metagenomes</taxon>
    </lineage>
</organism>
<evidence type="ECO:0000256" key="4">
    <source>
        <dbReference type="ARBA" id="ARBA00022679"/>
    </source>
</evidence>
<dbReference type="InterPro" id="IPR015421">
    <property type="entry name" value="PyrdxlP-dep_Trfase_major"/>
</dbReference>
<accession>A0A3B0QMA5</accession>
<dbReference type="EMBL" id="UOEA01000032">
    <property type="protein sequence ID" value="VAV82894.1"/>
    <property type="molecule type" value="Genomic_DNA"/>
</dbReference>
<dbReference type="InterPro" id="IPR000192">
    <property type="entry name" value="Aminotrans_V_dom"/>
</dbReference>
<dbReference type="SUPFAM" id="SSF53383">
    <property type="entry name" value="PLP-dependent transferases"/>
    <property type="match status" value="1"/>
</dbReference>
<dbReference type="NCBIfam" id="TIGR01977">
    <property type="entry name" value="am_tr_V_EF2568"/>
    <property type="match status" value="1"/>
</dbReference>
<dbReference type="InterPro" id="IPR010969">
    <property type="entry name" value="Cys_dSase-rel_unknwn_funct"/>
</dbReference>
<dbReference type="GO" id="GO:0031071">
    <property type="term" value="F:cysteine desulfurase activity"/>
    <property type="evidence" value="ECO:0007669"/>
    <property type="project" value="UniProtKB-EC"/>
</dbReference>
<dbReference type="InterPro" id="IPR010970">
    <property type="entry name" value="Cys_dSase_SufS"/>
</dbReference>
<protein>
    <recommendedName>
        <fullName evidence="3">cysteine desulfurase</fullName>
        <ecNumber evidence="3">2.8.1.7</ecNumber>
    </recommendedName>
</protein>
<dbReference type="InterPro" id="IPR016454">
    <property type="entry name" value="Cysteine_dSase"/>
</dbReference>
<dbReference type="Gene3D" id="3.90.1150.10">
    <property type="entry name" value="Aspartate Aminotransferase, domain 1"/>
    <property type="match status" value="1"/>
</dbReference>